<dbReference type="EMBL" id="JAQQWL010000006">
    <property type="protein sequence ID" value="KAK8069486.1"/>
    <property type="molecule type" value="Genomic_DNA"/>
</dbReference>
<feature type="region of interest" description="Disordered" evidence="2">
    <location>
        <begin position="409"/>
        <end position="463"/>
    </location>
</feature>
<feature type="compositionally biased region" description="Low complexity" evidence="2">
    <location>
        <begin position="1"/>
        <end position="15"/>
    </location>
</feature>
<feature type="coiled-coil region" evidence="1">
    <location>
        <begin position="796"/>
        <end position="864"/>
    </location>
</feature>
<feature type="compositionally biased region" description="Basic and acidic residues" evidence="2">
    <location>
        <begin position="409"/>
        <end position="458"/>
    </location>
</feature>
<feature type="region of interest" description="Disordered" evidence="2">
    <location>
        <begin position="741"/>
        <end position="793"/>
    </location>
</feature>
<keyword evidence="1" id="KW-0175">Coiled coil</keyword>
<dbReference type="GeneID" id="92090574"/>
<dbReference type="Gene3D" id="1.10.287.1490">
    <property type="match status" value="1"/>
</dbReference>
<dbReference type="PANTHER" id="PTHR34707">
    <property type="entry name" value="VIMENTIN-TYPE INTERMEDIATE FILAMENT-ASSOCIATED COILED-COIL PROTEIN"/>
    <property type="match status" value="1"/>
</dbReference>
<accession>A0ABR1VGP8</accession>
<evidence type="ECO:0000256" key="2">
    <source>
        <dbReference type="SAM" id="MobiDB-lite"/>
    </source>
</evidence>
<dbReference type="Proteomes" id="UP001480595">
    <property type="component" value="Unassembled WGS sequence"/>
</dbReference>
<proteinExistence type="predicted"/>
<evidence type="ECO:0000313" key="3">
    <source>
        <dbReference type="EMBL" id="KAK8069486.1"/>
    </source>
</evidence>
<evidence type="ECO:0000256" key="1">
    <source>
        <dbReference type="SAM" id="Coils"/>
    </source>
</evidence>
<protein>
    <submittedName>
        <fullName evidence="3">Uncharacterized protein</fullName>
    </submittedName>
</protein>
<feature type="region of interest" description="Disordered" evidence="2">
    <location>
        <begin position="307"/>
        <end position="328"/>
    </location>
</feature>
<organism evidence="3 4">
    <name type="scientific">Apiospora phragmitis</name>
    <dbReference type="NCBI Taxonomy" id="2905665"/>
    <lineage>
        <taxon>Eukaryota</taxon>
        <taxon>Fungi</taxon>
        <taxon>Dikarya</taxon>
        <taxon>Ascomycota</taxon>
        <taxon>Pezizomycotina</taxon>
        <taxon>Sordariomycetes</taxon>
        <taxon>Xylariomycetidae</taxon>
        <taxon>Amphisphaeriales</taxon>
        <taxon>Apiosporaceae</taxon>
        <taxon>Apiospora</taxon>
    </lineage>
</organism>
<comment type="caution">
    <text evidence="3">The sequence shown here is derived from an EMBL/GenBank/DDBJ whole genome shotgun (WGS) entry which is preliminary data.</text>
</comment>
<dbReference type="RefSeq" id="XP_066716780.1">
    <property type="nucleotide sequence ID" value="XM_066857511.1"/>
</dbReference>
<dbReference type="PANTHER" id="PTHR34707:SF1">
    <property type="entry name" value="VIMENTIN-TYPE INTERMEDIATE FILAMENT-ASSOCIATED COILED-COIL PROTEIN"/>
    <property type="match status" value="1"/>
</dbReference>
<feature type="coiled-coil region" evidence="1">
    <location>
        <begin position="171"/>
        <end position="257"/>
    </location>
</feature>
<name>A0ABR1VGP8_9PEZI</name>
<feature type="region of interest" description="Disordered" evidence="2">
    <location>
        <begin position="1"/>
        <end position="67"/>
    </location>
</feature>
<gene>
    <name evidence="3" type="ORF">PG994_006102</name>
</gene>
<sequence>MAGSSSQAGGSQDAPAPSPGHPAASHEKAYTGASGGTSDPLGPAENTKLPFNFNRPDPGFDPNDNSAVANFYNFEQGARHVLDMAGQQGPSIEDQVENQVKELTQLRGGQEVSERERESIKRILRRNAGWLESYKSEVAGTETVPIAAFNRLAHEYEQMQRSMARDRADYEAGCIKDIKQLEDEIRKLKEDQEVEEQLGQHEPDSNEFRNKIHELSARVAEQERDIARNKKTTKKTASDHEADVEAYNTAIDELLEDIAKRDAKIAQLTKVADQTEETGSKMDDGKVAEQEGIIKGLQADNAVLQQQLQQANEKKPEPAESQADGSDNLAELKKTKKDLMNLRARADQLDEELRNCKKNCDDFKKQAQQLKGVEDELSDLREQSNKTIADHDEELLRLKEQVAELEDRLKPEREKYQNERRRLEKEVEQIQQSDRERQQRIDKLDSEMSDARRSEQAAKEQANMFKSEAKTLHDSNEKLHSENQELMSGNAAGSHGEASTASEATIKRLEQELATAQSSIRSNEVYIGDLQRARGNTEVLLQQNQAMLEERQAGINSLRNECRHGKQNIARVTASKDQKPRNSLRTRELESEMAETRRLLEGRYGRGSSEENSGTITTLQGQLTAAADLLTERDATIKELEGGLAKANGLLEGNSKIIDNLQTKVTFYTDALKQRDATIKDLQTQSEDIRSLRDELDAVKTSDREGQAEIRSLNERIEALTRERESDIRTLREQLTAAELQIQSSQATGSKPPASENGATGGGSSSTTPPGRRRDPFRPGAFLGDPPTAEDLPQGTAELQAEVLRLNAELQRVERQLERAHLWQPDATWQREMWDDVARIRQENADLHATVETLRRRLRELEQRDTAVPQ</sequence>
<evidence type="ECO:0000313" key="4">
    <source>
        <dbReference type="Proteomes" id="UP001480595"/>
    </source>
</evidence>
<keyword evidence="4" id="KW-1185">Reference proteome</keyword>
<reference evidence="3 4" key="1">
    <citation type="submission" date="2023-01" db="EMBL/GenBank/DDBJ databases">
        <title>Analysis of 21 Apiospora genomes using comparative genomics revels a genus with tremendous synthesis potential of carbohydrate active enzymes and secondary metabolites.</title>
        <authorList>
            <person name="Sorensen T."/>
        </authorList>
    </citation>
    <scope>NUCLEOTIDE SEQUENCE [LARGE SCALE GENOMIC DNA]</scope>
    <source>
        <strain evidence="3 4">CBS 135458</strain>
    </source>
</reference>